<proteinExistence type="predicted"/>
<feature type="signal peptide" evidence="1">
    <location>
        <begin position="1"/>
        <end position="23"/>
    </location>
</feature>
<accession>A0ABT2D2X6</accession>
<keyword evidence="4" id="KW-1185">Reference proteome</keyword>
<dbReference type="PANTHER" id="PTHR33428:SF14">
    <property type="entry name" value="CARBOXYLESTERASE TYPE B DOMAIN-CONTAINING PROTEIN"/>
    <property type="match status" value="1"/>
</dbReference>
<comment type="caution">
    <text evidence="3">The sequence shown here is derived from an EMBL/GenBank/DDBJ whole genome shotgun (WGS) entry which is preliminary data.</text>
</comment>
<protein>
    <recommendedName>
        <fullName evidence="2">PET hydrolase/cutinase-like domain-containing protein</fullName>
    </recommendedName>
</protein>
<evidence type="ECO:0000259" key="2">
    <source>
        <dbReference type="Pfam" id="PF12740"/>
    </source>
</evidence>
<organism evidence="3 4">
    <name type="scientific">Massilia terrae</name>
    <dbReference type="NCBI Taxonomy" id="1811224"/>
    <lineage>
        <taxon>Bacteria</taxon>
        <taxon>Pseudomonadati</taxon>
        <taxon>Pseudomonadota</taxon>
        <taxon>Betaproteobacteria</taxon>
        <taxon>Burkholderiales</taxon>
        <taxon>Oxalobacteraceae</taxon>
        <taxon>Telluria group</taxon>
        <taxon>Massilia</taxon>
    </lineage>
</organism>
<dbReference type="Pfam" id="PF12740">
    <property type="entry name" value="PETase"/>
    <property type="match status" value="1"/>
</dbReference>
<evidence type="ECO:0000313" key="3">
    <source>
        <dbReference type="EMBL" id="MCS0660603.1"/>
    </source>
</evidence>
<dbReference type="EMBL" id="JANUGU010000009">
    <property type="protein sequence ID" value="MCS0660603.1"/>
    <property type="molecule type" value="Genomic_DNA"/>
</dbReference>
<keyword evidence="1" id="KW-0732">Signal</keyword>
<feature type="chain" id="PRO_5046349656" description="PET hydrolase/cutinase-like domain-containing protein" evidence="1">
    <location>
        <begin position="24"/>
        <end position="303"/>
    </location>
</feature>
<dbReference type="InterPro" id="IPR041127">
    <property type="entry name" value="PET_hydrolase/cutinase-like"/>
</dbReference>
<dbReference type="Proteomes" id="UP001204621">
    <property type="component" value="Unassembled WGS sequence"/>
</dbReference>
<dbReference type="PANTHER" id="PTHR33428">
    <property type="entry name" value="CHLOROPHYLLASE-2, CHLOROPLASTIC"/>
    <property type="match status" value="1"/>
</dbReference>
<reference evidence="3 4" key="1">
    <citation type="submission" date="2022-08" db="EMBL/GenBank/DDBJ databases">
        <title>Reclassification of Massilia species as members of the genera Telluria, Duganella, Pseudoduganella, Mokoshia gen. nov. and Zemynaea gen. nov. using orthogonal and non-orthogonal genome-based approaches.</title>
        <authorList>
            <person name="Bowman J.P."/>
        </authorList>
    </citation>
    <scope>NUCLEOTIDE SEQUENCE [LARGE SCALE GENOMIC DNA]</scope>
    <source>
        <strain evidence="3 4">JCM 31606</strain>
    </source>
</reference>
<evidence type="ECO:0000313" key="4">
    <source>
        <dbReference type="Proteomes" id="UP001204621"/>
    </source>
</evidence>
<evidence type="ECO:0000256" key="1">
    <source>
        <dbReference type="SAM" id="SignalP"/>
    </source>
</evidence>
<dbReference type="Gene3D" id="3.40.50.1820">
    <property type="entry name" value="alpha/beta hydrolase"/>
    <property type="match status" value="1"/>
</dbReference>
<dbReference type="RefSeq" id="WP_258813797.1">
    <property type="nucleotide sequence ID" value="NZ_JANUGU010000009.1"/>
</dbReference>
<gene>
    <name evidence="3" type="ORF">NX778_21230</name>
</gene>
<dbReference type="InterPro" id="IPR029058">
    <property type="entry name" value="AB_hydrolase_fold"/>
</dbReference>
<feature type="domain" description="PET hydrolase/cutinase-like" evidence="2">
    <location>
        <begin position="116"/>
        <end position="183"/>
    </location>
</feature>
<name>A0ABT2D2X6_9BURK</name>
<dbReference type="SUPFAM" id="SSF53474">
    <property type="entry name" value="alpha/beta-Hydrolases"/>
    <property type="match status" value="1"/>
</dbReference>
<sequence length="303" mass="32503">MISRAARLITMAACSLVLCSARATGPFPAMHETEAGLPDHVIYRPVDLSPFGANHRLPVIGWVNGGCVRGSTYASFLEDLASHGYIVVAPGNVITAAPKTAAPAPARKLTLTERIHRIKPPETTTAQLVAGVDWVLAQGQRGNSPYAGKIDNEALAMMGHSCGGMQALEASVDPRVKTTVVLASGYWRLGGDLPGIALNRATLQRLHGPVLYLYGGSGDIVQVDAEADFFEIDQVPIVKAHREAGHGLSLREPQGGDYGKLVVDWLDWQLRGERGAAATFVGKDCRLCTNPVWDIEKKHIDKN</sequence>